<dbReference type="CDD" id="cd06849">
    <property type="entry name" value="lipoyl_domain"/>
    <property type="match status" value="1"/>
</dbReference>
<feature type="domain" description="Lipoyl-binding" evidence="8">
    <location>
        <begin position="2"/>
        <end position="76"/>
    </location>
</feature>
<keyword evidence="5 6" id="KW-0012">Acyltransferase</keyword>
<dbReference type="PROSITE" id="PS51826">
    <property type="entry name" value="PSBD"/>
    <property type="match status" value="1"/>
</dbReference>
<dbReference type="PROSITE" id="PS50968">
    <property type="entry name" value="BIOTINYL_LIPOYL"/>
    <property type="match status" value="1"/>
</dbReference>
<evidence type="ECO:0000259" key="8">
    <source>
        <dbReference type="PROSITE" id="PS50968"/>
    </source>
</evidence>
<dbReference type="Pfam" id="PF02817">
    <property type="entry name" value="E3_binding"/>
    <property type="match status" value="1"/>
</dbReference>
<sequence>MSANITLPQLGVEMTSARLTEWAFEDGAPVSTGDVVAIVETDKVTYEIEAPDDGVLHTEAVVGEEYQVGDRLAVITGVDESYQPHAPDNSGPSTDLGTGRASASAAPGATLAPSTAPPPAEAEELANGTLLATPLARRVATDQGVDLRSVTGSGPRGAIRRRDVEAASARATATTPLPSAPTTEGVPFSPMRRTIAGRMQESLQTTAQMTDVREVDVTALTELRRRLAARSDGLGLTVSFTDLFLKATAMALRAHPELNATVHGDRVVQHDRVHLGLAVSLSEGLVVPVLRDADQLTLRAIHQRSGALATAARQRTVTSEDLDGGTFTVTNIGSYGSHFGTPVLNLPQVAILATGAILDRPVVREGAVVPGKLVHLSLTVDHRVIDGETAGRFHTTLAGLLAEPDTLLVG</sequence>
<dbReference type="Proteomes" id="UP001500689">
    <property type="component" value="Unassembled WGS sequence"/>
</dbReference>
<dbReference type="Gene3D" id="2.40.50.100">
    <property type="match status" value="1"/>
</dbReference>
<evidence type="ECO:0000313" key="10">
    <source>
        <dbReference type="EMBL" id="GAA3561515.1"/>
    </source>
</evidence>
<evidence type="ECO:0000256" key="6">
    <source>
        <dbReference type="RuleBase" id="RU003423"/>
    </source>
</evidence>
<dbReference type="InterPro" id="IPR001078">
    <property type="entry name" value="2-oxoacid_DH_actylTfrase"/>
</dbReference>
<comment type="similarity">
    <text evidence="2 6">Belongs to the 2-oxoacid dehydrogenase family.</text>
</comment>
<dbReference type="PANTHER" id="PTHR43178:SF5">
    <property type="entry name" value="LIPOAMIDE ACYLTRANSFERASE COMPONENT OF BRANCHED-CHAIN ALPHA-KETO ACID DEHYDROGENASE COMPLEX, MITOCHONDRIAL"/>
    <property type="match status" value="1"/>
</dbReference>
<dbReference type="PROSITE" id="PS00189">
    <property type="entry name" value="LIPOYL"/>
    <property type="match status" value="1"/>
</dbReference>
<dbReference type="EMBL" id="BAAAZN010000011">
    <property type="protein sequence ID" value="GAA3561515.1"/>
    <property type="molecule type" value="Genomic_DNA"/>
</dbReference>
<dbReference type="InterPro" id="IPR003016">
    <property type="entry name" value="2-oxoA_DH_lipoyl-BS"/>
</dbReference>
<evidence type="ECO:0000256" key="3">
    <source>
        <dbReference type="ARBA" id="ARBA00022679"/>
    </source>
</evidence>
<evidence type="ECO:0000259" key="9">
    <source>
        <dbReference type="PROSITE" id="PS51826"/>
    </source>
</evidence>
<dbReference type="PANTHER" id="PTHR43178">
    <property type="entry name" value="DIHYDROLIPOAMIDE ACETYLTRANSFERASE COMPONENT OF PYRUVATE DEHYDROGENASE COMPLEX"/>
    <property type="match status" value="1"/>
</dbReference>
<dbReference type="SUPFAM" id="SSF51230">
    <property type="entry name" value="Single hybrid motif"/>
    <property type="match status" value="1"/>
</dbReference>
<dbReference type="EC" id="2.3.1.-" evidence="6"/>
<evidence type="ECO:0000313" key="11">
    <source>
        <dbReference type="Proteomes" id="UP001500689"/>
    </source>
</evidence>
<reference evidence="11" key="1">
    <citation type="journal article" date="2019" name="Int. J. Syst. Evol. Microbiol.">
        <title>The Global Catalogue of Microorganisms (GCM) 10K type strain sequencing project: providing services to taxonomists for standard genome sequencing and annotation.</title>
        <authorList>
            <consortium name="The Broad Institute Genomics Platform"/>
            <consortium name="The Broad Institute Genome Sequencing Center for Infectious Disease"/>
            <person name="Wu L."/>
            <person name="Ma J."/>
        </authorList>
    </citation>
    <scope>NUCLEOTIDE SEQUENCE [LARGE SCALE GENOMIC DNA]</scope>
    <source>
        <strain evidence="11">JCM 16898</strain>
    </source>
</reference>
<comment type="cofactor">
    <cofactor evidence="1 6">
        <name>(R)-lipoate</name>
        <dbReference type="ChEBI" id="CHEBI:83088"/>
    </cofactor>
</comment>
<dbReference type="InterPro" id="IPR036625">
    <property type="entry name" value="E3-bd_dom_sf"/>
</dbReference>
<evidence type="ECO:0000256" key="5">
    <source>
        <dbReference type="ARBA" id="ARBA00023315"/>
    </source>
</evidence>
<evidence type="ECO:0000256" key="4">
    <source>
        <dbReference type="ARBA" id="ARBA00022823"/>
    </source>
</evidence>
<comment type="caution">
    <text evidence="10">The sequence shown here is derived from an EMBL/GenBank/DDBJ whole genome shotgun (WGS) entry which is preliminary data.</text>
</comment>
<dbReference type="InterPro" id="IPR050743">
    <property type="entry name" value="2-oxoacid_DH_E2_comp"/>
</dbReference>
<dbReference type="InterPro" id="IPR023213">
    <property type="entry name" value="CAT-like_dom_sf"/>
</dbReference>
<evidence type="ECO:0000256" key="2">
    <source>
        <dbReference type="ARBA" id="ARBA00007317"/>
    </source>
</evidence>
<feature type="region of interest" description="Disordered" evidence="7">
    <location>
        <begin position="81"/>
        <end position="123"/>
    </location>
</feature>
<dbReference type="SUPFAM" id="SSF47005">
    <property type="entry name" value="Peripheral subunit-binding domain of 2-oxo acid dehydrogenase complex"/>
    <property type="match status" value="1"/>
</dbReference>
<name>A0ABP6X5U1_9PSEU</name>
<dbReference type="Gene3D" id="3.30.559.10">
    <property type="entry name" value="Chloramphenicol acetyltransferase-like domain"/>
    <property type="match status" value="1"/>
</dbReference>
<accession>A0ABP6X5U1</accession>
<keyword evidence="3 6" id="KW-0808">Transferase</keyword>
<keyword evidence="4 6" id="KW-0450">Lipoyl</keyword>
<feature type="region of interest" description="Disordered" evidence="7">
    <location>
        <begin position="147"/>
        <end position="188"/>
    </location>
</feature>
<proteinExistence type="inferred from homology"/>
<dbReference type="RefSeq" id="WP_344864177.1">
    <property type="nucleotide sequence ID" value="NZ_BAAAZN010000011.1"/>
</dbReference>
<feature type="compositionally biased region" description="Low complexity" evidence="7">
    <location>
        <begin position="97"/>
        <end position="114"/>
    </location>
</feature>
<protein>
    <recommendedName>
        <fullName evidence="6">Dihydrolipoamide acetyltransferase component of pyruvate dehydrogenase complex</fullName>
        <ecNumber evidence="6">2.3.1.-</ecNumber>
    </recommendedName>
</protein>
<gene>
    <name evidence="10" type="primary">odhB</name>
    <name evidence="10" type="ORF">GCM10022222_51650</name>
</gene>
<dbReference type="Pfam" id="PF00198">
    <property type="entry name" value="2-oxoacid_dh"/>
    <property type="match status" value="1"/>
</dbReference>
<dbReference type="InterPro" id="IPR004167">
    <property type="entry name" value="PSBD"/>
</dbReference>
<keyword evidence="11" id="KW-1185">Reference proteome</keyword>
<dbReference type="InterPro" id="IPR011053">
    <property type="entry name" value="Single_hybrid_motif"/>
</dbReference>
<evidence type="ECO:0000256" key="1">
    <source>
        <dbReference type="ARBA" id="ARBA00001938"/>
    </source>
</evidence>
<feature type="domain" description="Peripheral subunit-binding (PSBD)" evidence="9">
    <location>
        <begin position="131"/>
        <end position="168"/>
    </location>
</feature>
<evidence type="ECO:0000256" key="7">
    <source>
        <dbReference type="SAM" id="MobiDB-lite"/>
    </source>
</evidence>
<organism evidence="10 11">
    <name type="scientific">Amycolatopsis ultiminotia</name>
    <dbReference type="NCBI Taxonomy" id="543629"/>
    <lineage>
        <taxon>Bacteria</taxon>
        <taxon>Bacillati</taxon>
        <taxon>Actinomycetota</taxon>
        <taxon>Actinomycetes</taxon>
        <taxon>Pseudonocardiales</taxon>
        <taxon>Pseudonocardiaceae</taxon>
        <taxon>Amycolatopsis</taxon>
    </lineage>
</organism>
<dbReference type="Gene3D" id="4.10.320.10">
    <property type="entry name" value="E3-binding domain"/>
    <property type="match status" value="1"/>
</dbReference>
<feature type="compositionally biased region" description="Low complexity" evidence="7">
    <location>
        <begin position="166"/>
        <end position="183"/>
    </location>
</feature>
<dbReference type="InterPro" id="IPR000089">
    <property type="entry name" value="Biotin_lipoyl"/>
</dbReference>
<dbReference type="SUPFAM" id="SSF52777">
    <property type="entry name" value="CoA-dependent acyltransferases"/>
    <property type="match status" value="1"/>
</dbReference>
<dbReference type="Pfam" id="PF00364">
    <property type="entry name" value="Biotin_lipoyl"/>
    <property type="match status" value="1"/>
</dbReference>